<dbReference type="Proteomes" id="UP001233999">
    <property type="component" value="Unassembled WGS sequence"/>
</dbReference>
<evidence type="ECO:0000313" key="1">
    <source>
        <dbReference type="EMBL" id="KAJ9578703.1"/>
    </source>
</evidence>
<dbReference type="Pfam" id="PF25228">
    <property type="entry name" value="Lips"/>
    <property type="match status" value="2"/>
</dbReference>
<organism evidence="1 2">
    <name type="scientific">Diploptera punctata</name>
    <name type="common">Pacific beetle cockroach</name>
    <dbReference type="NCBI Taxonomy" id="6984"/>
    <lineage>
        <taxon>Eukaryota</taxon>
        <taxon>Metazoa</taxon>
        <taxon>Ecdysozoa</taxon>
        <taxon>Arthropoda</taxon>
        <taxon>Hexapoda</taxon>
        <taxon>Insecta</taxon>
        <taxon>Pterygota</taxon>
        <taxon>Neoptera</taxon>
        <taxon>Polyneoptera</taxon>
        <taxon>Dictyoptera</taxon>
        <taxon>Blattodea</taxon>
        <taxon>Blaberoidea</taxon>
        <taxon>Blaberidae</taxon>
        <taxon>Diplopterinae</taxon>
        <taxon>Diploptera</taxon>
    </lineage>
</organism>
<evidence type="ECO:0000313" key="2">
    <source>
        <dbReference type="Proteomes" id="UP001233999"/>
    </source>
</evidence>
<reference evidence="1" key="2">
    <citation type="submission" date="2023-05" db="EMBL/GenBank/DDBJ databases">
        <authorList>
            <person name="Fouks B."/>
        </authorList>
    </citation>
    <scope>NUCLEOTIDE SEQUENCE</scope>
    <source>
        <strain evidence="1">Stay&amp;Tobe</strain>
        <tissue evidence="1">Testes</tissue>
    </source>
</reference>
<sequence>MLQREPVKFDVHLRGAPNEVVQLVQNIKDVAEQFLYHWKTFPIVLPLPITGSSPPVQHNALGANSSDVADGNGSSLSLARRNKHFNMRDLFLAPSFDELDAVAVDSKGEPRRLNSKQLESIRERGLHKDKYGKPKKLSATQLESIRRWGEFEVESLNFAGQVHKWQLSQLLQKGTERSRESLLNDLALALRFIIVTARGRLFSHFFSLYESLRALLTGLLRLLDIVIGVPSLQAHNLDAKIREERCRYLVAELVCRTEFEDSLELLCGFVRRQLRRATTEKFEVEREASHPPVPTKYVQGAGIELDLRLFNRDIMRRALPALVAILERETRGWFLHFRERLISELRSQKMPDEEIEREVNQAVMREYLQRVYTSILSHPDLIALGEGIPQLLVQQAQSVILMHRAVENVQRKLSKTKESLRQRIEYMYPVLSRIQPWMRNKLRSAESHFIEECQWSAHEEALALCSNQRLHQTVYFLNRDLTFMREREPVLLKELRKVKTPTRSFQWLTQIWFPSNWIVRRNFQGQSEVIPTVQSATATSITTPRSDPSQ</sequence>
<accession>A0AAD7ZDT3</accession>
<comment type="caution">
    <text evidence="1">The sequence shown here is derived from an EMBL/GenBank/DDBJ whole genome shotgun (WGS) entry which is preliminary data.</text>
</comment>
<reference evidence="1" key="1">
    <citation type="journal article" date="2023" name="IScience">
        <title>Live-bearing cockroach genome reveals convergent evolutionary mechanisms linked to viviparity in insects and beyond.</title>
        <authorList>
            <person name="Fouks B."/>
            <person name="Harrison M.C."/>
            <person name="Mikhailova A.A."/>
            <person name="Marchal E."/>
            <person name="English S."/>
            <person name="Carruthers M."/>
            <person name="Jennings E.C."/>
            <person name="Chiamaka E.L."/>
            <person name="Frigard R.A."/>
            <person name="Pippel M."/>
            <person name="Attardo G.M."/>
            <person name="Benoit J.B."/>
            <person name="Bornberg-Bauer E."/>
            <person name="Tobe S.S."/>
        </authorList>
    </citation>
    <scope>NUCLEOTIDE SEQUENCE</scope>
    <source>
        <strain evidence="1">Stay&amp;Tobe</strain>
    </source>
</reference>
<gene>
    <name evidence="1" type="ORF">L9F63_005065</name>
</gene>
<feature type="non-terminal residue" evidence="1">
    <location>
        <position position="1"/>
    </location>
</feature>
<dbReference type="PANTHER" id="PTHR37686:SF1">
    <property type="entry name" value="LD36006P"/>
    <property type="match status" value="1"/>
</dbReference>
<name>A0AAD7ZDT3_DIPPU</name>
<dbReference type="InterPro" id="IPR057435">
    <property type="entry name" value="Lips"/>
</dbReference>
<protein>
    <submittedName>
        <fullName evidence="1">Uncharacterized protein</fullName>
    </submittedName>
</protein>
<keyword evidence="2" id="KW-1185">Reference proteome</keyword>
<dbReference type="PANTHER" id="PTHR37686">
    <property type="entry name" value="LD36006P"/>
    <property type="match status" value="1"/>
</dbReference>
<dbReference type="EMBL" id="JASPKZ010008864">
    <property type="protein sequence ID" value="KAJ9578703.1"/>
    <property type="molecule type" value="Genomic_DNA"/>
</dbReference>
<proteinExistence type="predicted"/>
<dbReference type="AlphaFoldDB" id="A0AAD7ZDT3"/>